<dbReference type="EC" id="1.20.4.1" evidence="2"/>
<feature type="domain" description="Rhodanese" evidence="4">
    <location>
        <begin position="19"/>
        <end position="123"/>
    </location>
</feature>
<accession>A0A8T0IVT8</accession>
<gene>
    <name evidence="5" type="ORF">KC19_2G194600</name>
</gene>
<evidence type="ECO:0000313" key="5">
    <source>
        <dbReference type="EMBL" id="KAG0587830.1"/>
    </source>
</evidence>
<evidence type="ECO:0000259" key="4">
    <source>
        <dbReference type="PROSITE" id="PS50206"/>
    </source>
</evidence>
<dbReference type="GO" id="GO:0005634">
    <property type="term" value="C:nucleus"/>
    <property type="evidence" value="ECO:0007669"/>
    <property type="project" value="TreeGrafter"/>
</dbReference>
<proteinExistence type="predicted"/>
<sequence length="133" mass="14468">MATHSAITYVSGTQLQRLQGANIAVVDVRDDERAFDGHIAGSMHFSSGSFEEKLPKLVEEVKNKETVVFHCSFSQVRGPTCARILNAHLNTAVAEGKLEKVPNIVVLERGFNGWAESGRPVCSCQDLVCTHTA</sequence>
<dbReference type="GO" id="GO:0004725">
    <property type="term" value="F:protein tyrosine phosphatase activity"/>
    <property type="evidence" value="ECO:0007669"/>
    <property type="project" value="TreeGrafter"/>
</dbReference>
<dbReference type="Gene3D" id="3.40.250.10">
    <property type="entry name" value="Rhodanese-like domain"/>
    <property type="match status" value="1"/>
</dbReference>
<dbReference type="SMART" id="SM00450">
    <property type="entry name" value="RHOD"/>
    <property type="match status" value="1"/>
</dbReference>
<dbReference type="InterPro" id="IPR036873">
    <property type="entry name" value="Rhodanese-like_dom_sf"/>
</dbReference>
<dbReference type="AlphaFoldDB" id="A0A8T0IVT8"/>
<name>A0A8T0IVT8_CERPU</name>
<comment type="catalytic activity">
    <reaction evidence="3">
        <text>[glutaredoxin]-dithiol + arsenate + glutathione + H(+) = glutathionyl-S-S-[glutaredoxin] + arsenite + H2O</text>
        <dbReference type="Rhea" id="RHEA:22016"/>
        <dbReference type="Rhea" id="RHEA-COMP:10729"/>
        <dbReference type="Rhea" id="RHEA-COMP:17668"/>
        <dbReference type="ChEBI" id="CHEBI:15377"/>
        <dbReference type="ChEBI" id="CHEBI:15378"/>
        <dbReference type="ChEBI" id="CHEBI:29242"/>
        <dbReference type="ChEBI" id="CHEBI:29950"/>
        <dbReference type="ChEBI" id="CHEBI:48597"/>
        <dbReference type="ChEBI" id="CHEBI:57925"/>
        <dbReference type="ChEBI" id="CHEBI:146199"/>
        <dbReference type="EC" id="1.20.4.1"/>
    </reaction>
</comment>
<evidence type="ECO:0000313" key="6">
    <source>
        <dbReference type="Proteomes" id="UP000822688"/>
    </source>
</evidence>
<keyword evidence="1" id="KW-0560">Oxidoreductase</keyword>
<evidence type="ECO:0000256" key="1">
    <source>
        <dbReference type="ARBA" id="ARBA00023002"/>
    </source>
</evidence>
<dbReference type="FunFam" id="3.40.250.10:FF:000037">
    <property type="entry name" value="Dual-specificity phosphatase CDC25"/>
    <property type="match status" value="1"/>
</dbReference>
<dbReference type="InterPro" id="IPR001763">
    <property type="entry name" value="Rhodanese-like_dom"/>
</dbReference>
<dbReference type="GO" id="GO:0005737">
    <property type="term" value="C:cytoplasm"/>
    <property type="evidence" value="ECO:0007669"/>
    <property type="project" value="TreeGrafter"/>
</dbReference>
<protein>
    <recommendedName>
        <fullName evidence="2">arsenate reductase (glutathione/glutaredoxin)</fullName>
        <ecNumber evidence="2">1.20.4.1</ecNumber>
    </recommendedName>
</protein>
<comment type="caution">
    <text evidence="5">The sequence shown here is derived from an EMBL/GenBank/DDBJ whole genome shotgun (WGS) entry which is preliminary data.</text>
</comment>
<dbReference type="PANTHER" id="PTHR10828">
    <property type="entry name" value="M-PHASE INDUCER PHOSPHATASE DUAL SPECIFICITY PHOSPHATASE CDC25"/>
    <property type="match status" value="1"/>
</dbReference>
<keyword evidence="6" id="KW-1185">Reference proteome</keyword>
<organism evidence="5 6">
    <name type="scientific">Ceratodon purpureus</name>
    <name type="common">Fire moss</name>
    <name type="synonym">Dicranum purpureum</name>
    <dbReference type="NCBI Taxonomy" id="3225"/>
    <lineage>
        <taxon>Eukaryota</taxon>
        <taxon>Viridiplantae</taxon>
        <taxon>Streptophyta</taxon>
        <taxon>Embryophyta</taxon>
        <taxon>Bryophyta</taxon>
        <taxon>Bryophytina</taxon>
        <taxon>Bryopsida</taxon>
        <taxon>Dicranidae</taxon>
        <taxon>Pseudoditrichales</taxon>
        <taxon>Ditrichaceae</taxon>
        <taxon>Ceratodon</taxon>
    </lineage>
</organism>
<dbReference type="EMBL" id="CM026422">
    <property type="protein sequence ID" value="KAG0587830.1"/>
    <property type="molecule type" value="Genomic_DNA"/>
</dbReference>
<evidence type="ECO:0000256" key="2">
    <source>
        <dbReference type="ARBA" id="ARBA00038969"/>
    </source>
</evidence>
<dbReference type="SUPFAM" id="SSF52821">
    <property type="entry name" value="Rhodanese/Cell cycle control phosphatase"/>
    <property type="match status" value="1"/>
</dbReference>
<dbReference type="PROSITE" id="PS50206">
    <property type="entry name" value="RHODANESE_3"/>
    <property type="match status" value="1"/>
</dbReference>
<reference evidence="5" key="1">
    <citation type="submission" date="2020-06" db="EMBL/GenBank/DDBJ databases">
        <title>WGS assembly of Ceratodon purpureus strain R40.</title>
        <authorList>
            <person name="Carey S.B."/>
            <person name="Jenkins J."/>
            <person name="Shu S."/>
            <person name="Lovell J.T."/>
            <person name="Sreedasyam A."/>
            <person name="Maumus F."/>
            <person name="Tiley G.P."/>
            <person name="Fernandez-Pozo N."/>
            <person name="Barry K."/>
            <person name="Chen C."/>
            <person name="Wang M."/>
            <person name="Lipzen A."/>
            <person name="Daum C."/>
            <person name="Saski C.A."/>
            <person name="Payton A.C."/>
            <person name="Mcbreen J.C."/>
            <person name="Conrad R.E."/>
            <person name="Kollar L.M."/>
            <person name="Olsson S."/>
            <person name="Huttunen S."/>
            <person name="Landis J.B."/>
            <person name="Wickett N.J."/>
            <person name="Johnson M.G."/>
            <person name="Rensing S.A."/>
            <person name="Grimwood J."/>
            <person name="Schmutz J."/>
            <person name="Mcdaniel S.F."/>
        </authorList>
    </citation>
    <scope>NUCLEOTIDE SEQUENCE</scope>
    <source>
        <strain evidence="5">R40</strain>
    </source>
</reference>
<evidence type="ECO:0000256" key="3">
    <source>
        <dbReference type="ARBA" id="ARBA00051619"/>
    </source>
</evidence>
<dbReference type="GO" id="GO:0008794">
    <property type="term" value="F:arsenate reductase (glutaredoxin) activity"/>
    <property type="evidence" value="ECO:0007669"/>
    <property type="project" value="UniProtKB-EC"/>
</dbReference>
<dbReference type="Pfam" id="PF00581">
    <property type="entry name" value="Rhodanese"/>
    <property type="match status" value="1"/>
</dbReference>
<dbReference type="Proteomes" id="UP000822688">
    <property type="component" value="Chromosome 2"/>
</dbReference>
<dbReference type="PANTHER" id="PTHR10828:SF38">
    <property type="entry name" value="ARSENICAL-RESISTANCE PROTEIN 2-RELATED"/>
    <property type="match status" value="1"/>
</dbReference>